<dbReference type="Proteomes" id="UP001362999">
    <property type="component" value="Unassembled WGS sequence"/>
</dbReference>
<protein>
    <submittedName>
        <fullName evidence="2">Uncharacterized protein</fullName>
    </submittedName>
</protein>
<evidence type="ECO:0000313" key="3">
    <source>
        <dbReference type="Proteomes" id="UP001362999"/>
    </source>
</evidence>
<dbReference type="AlphaFoldDB" id="A0AAW0AB34"/>
<sequence length="190" mass="19419">MLGGGVTLVSVGLGDEGDGGGGRVVNAASHEGVAVLENGDEKVEEKDEGNVVRLIVIHQRSPSPAFSVTSRPAHAVNRSLGAAVELGGRSGQGGGMALQTREGERSGSTVMQPAPASSSSSTVTGAFRPVERSEALTASFSTSTAGSTSPHRAFSSSMPLTDVRGSARTLPVEREISQRLRSSTITPLVH</sequence>
<organism evidence="2 3">
    <name type="scientific">Favolaschia claudopus</name>
    <dbReference type="NCBI Taxonomy" id="2862362"/>
    <lineage>
        <taxon>Eukaryota</taxon>
        <taxon>Fungi</taxon>
        <taxon>Dikarya</taxon>
        <taxon>Basidiomycota</taxon>
        <taxon>Agaricomycotina</taxon>
        <taxon>Agaricomycetes</taxon>
        <taxon>Agaricomycetidae</taxon>
        <taxon>Agaricales</taxon>
        <taxon>Marasmiineae</taxon>
        <taxon>Mycenaceae</taxon>
        <taxon>Favolaschia</taxon>
    </lineage>
</organism>
<gene>
    <name evidence="2" type="ORF">R3P38DRAFT_3038244</name>
</gene>
<comment type="caution">
    <text evidence="2">The sequence shown here is derived from an EMBL/GenBank/DDBJ whole genome shotgun (WGS) entry which is preliminary data.</text>
</comment>
<accession>A0AAW0AB34</accession>
<name>A0AAW0AB34_9AGAR</name>
<dbReference type="EMBL" id="JAWWNJ010000076">
    <property type="protein sequence ID" value="KAK7006421.1"/>
    <property type="molecule type" value="Genomic_DNA"/>
</dbReference>
<reference evidence="2 3" key="1">
    <citation type="journal article" date="2024" name="J Genomics">
        <title>Draft genome sequencing and assembly of Favolaschia claudopus CIRM-BRFM 2984 isolated from oak limbs.</title>
        <authorList>
            <person name="Navarro D."/>
            <person name="Drula E."/>
            <person name="Chaduli D."/>
            <person name="Cazenave R."/>
            <person name="Ahrendt S."/>
            <person name="Wang J."/>
            <person name="Lipzen A."/>
            <person name="Daum C."/>
            <person name="Barry K."/>
            <person name="Grigoriev I.V."/>
            <person name="Favel A."/>
            <person name="Rosso M.N."/>
            <person name="Martin F."/>
        </authorList>
    </citation>
    <scope>NUCLEOTIDE SEQUENCE [LARGE SCALE GENOMIC DNA]</scope>
    <source>
        <strain evidence="2 3">CIRM-BRFM 2984</strain>
    </source>
</reference>
<evidence type="ECO:0000313" key="2">
    <source>
        <dbReference type="EMBL" id="KAK7006421.1"/>
    </source>
</evidence>
<proteinExistence type="predicted"/>
<feature type="compositionally biased region" description="Low complexity" evidence="1">
    <location>
        <begin position="138"/>
        <end position="149"/>
    </location>
</feature>
<feature type="region of interest" description="Disordered" evidence="1">
    <location>
        <begin position="85"/>
        <end position="126"/>
    </location>
</feature>
<evidence type="ECO:0000256" key="1">
    <source>
        <dbReference type="SAM" id="MobiDB-lite"/>
    </source>
</evidence>
<feature type="region of interest" description="Disordered" evidence="1">
    <location>
        <begin position="138"/>
        <end position="169"/>
    </location>
</feature>
<keyword evidence="3" id="KW-1185">Reference proteome</keyword>